<dbReference type="EMBL" id="UGGZ01000001">
    <property type="protein sequence ID" value="STO37629.1"/>
    <property type="molecule type" value="Genomic_DNA"/>
</dbReference>
<dbReference type="Proteomes" id="UP000254232">
    <property type="component" value="Unassembled WGS sequence"/>
</dbReference>
<sequence length="90" mass="10968">MFKTIERLWYRLFGFWYPLQYKNYKDISYSKTGAPSHTVIYINLMNGKLKTVHYFNKGYINEDMFILMRKIKLFEIDELGLKINIKTEEI</sequence>
<dbReference type="RefSeq" id="WP_018345980.1">
    <property type="nucleotide sequence ID" value="NZ_UGGZ01000001.1"/>
</dbReference>
<evidence type="ECO:0000313" key="1">
    <source>
        <dbReference type="EMBL" id="STO37629.1"/>
    </source>
</evidence>
<protein>
    <submittedName>
        <fullName evidence="2">Uncharacterized protein</fullName>
    </submittedName>
</protein>
<dbReference type="EMBL" id="UGGZ01000002">
    <property type="protein sequence ID" value="STO61172.1"/>
    <property type="molecule type" value="Genomic_DNA"/>
</dbReference>
<name>A0A377HXH7_9PAST</name>
<proteinExistence type="predicted"/>
<reference evidence="2 3" key="1">
    <citation type="submission" date="2018-06" db="EMBL/GenBank/DDBJ databases">
        <authorList>
            <consortium name="Pathogen Informatics"/>
            <person name="Doyle S."/>
        </authorList>
    </citation>
    <scope>NUCLEOTIDE SEQUENCE [LARGE SCALE GENOMIC DNA]</scope>
    <source>
        <strain evidence="2 3">NCTC11413</strain>
    </source>
</reference>
<evidence type="ECO:0000313" key="3">
    <source>
        <dbReference type="Proteomes" id="UP000254232"/>
    </source>
</evidence>
<gene>
    <name evidence="1" type="ORF">NCTC11413_00743</name>
    <name evidence="2" type="ORF">NCTC11413_02531</name>
</gene>
<dbReference type="AlphaFoldDB" id="A0A377HXH7"/>
<accession>A0A377HXH7</accession>
<organism evidence="2 3">
    <name type="scientific">Gallibacterium anatis</name>
    <dbReference type="NCBI Taxonomy" id="750"/>
    <lineage>
        <taxon>Bacteria</taxon>
        <taxon>Pseudomonadati</taxon>
        <taxon>Pseudomonadota</taxon>
        <taxon>Gammaproteobacteria</taxon>
        <taxon>Pasteurellales</taxon>
        <taxon>Pasteurellaceae</taxon>
        <taxon>Gallibacterium</taxon>
    </lineage>
</organism>
<dbReference type="GeneID" id="77264101"/>
<evidence type="ECO:0000313" key="2">
    <source>
        <dbReference type="EMBL" id="STO61172.1"/>
    </source>
</evidence>